<dbReference type="Proteomes" id="UP000503820">
    <property type="component" value="Unassembled WGS sequence"/>
</dbReference>
<reference evidence="1 2" key="1">
    <citation type="submission" date="2020-05" db="EMBL/GenBank/DDBJ databases">
        <title>Draft genome sequence of Desulfovibrio psychrotolerans JS1T.</title>
        <authorList>
            <person name="Ueno A."/>
            <person name="Tamazawa S."/>
            <person name="Tamamura S."/>
            <person name="Murakami T."/>
            <person name="Kiyama T."/>
            <person name="Inomata H."/>
            <person name="Amano Y."/>
            <person name="Miyakawa K."/>
            <person name="Tamaki H."/>
            <person name="Naganuma T."/>
            <person name="Kaneko K."/>
        </authorList>
    </citation>
    <scope>NUCLEOTIDE SEQUENCE [LARGE SCALE GENOMIC DNA]</scope>
    <source>
        <strain evidence="1 2">JS1</strain>
    </source>
</reference>
<organism evidence="1 2">
    <name type="scientific">Desulfovibrio psychrotolerans</name>
    <dbReference type="NCBI Taxonomy" id="415242"/>
    <lineage>
        <taxon>Bacteria</taxon>
        <taxon>Pseudomonadati</taxon>
        <taxon>Thermodesulfobacteriota</taxon>
        <taxon>Desulfovibrionia</taxon>
        <taxon>Desulfovibrionales</taxon>
        <taxon>Desulfovibrionaceae</taxon>
        <taxon>Desulfovibrio</taxon>
    </lineage>
</organism>
<protein>
    <submittedName>
        <fullName evidence="1">Uncharacterized protein</fullName>
    </submittedName>
</protein>
<sequence length="151" mass="17134">MGKNTLQAWEMMLEAKDCLGMSALERIFKIGHKQIYKTMRNPDYDGDTARPFIQRVRMLLHDLNEAGGEELARAMLNYMAEPLEMHCIPNATGTPDKPDVMAECLDDYPALTKLHTAIQDRADMREVQALAEDVKGEVDETVVAYRQEMEG</sequence>
<dbReference type="EMBL" id="BLVP01000036">
    <property type="protein sequence ID" value="GFM38295.1"/>
    <property type="molecule type" value="Genomic_DNA"/>
</dbReference>
<proteinExistence type="predicted"/>
<name>A0A7J0BYM9_9BACT</name>
<evidence type="ECO:0000313" key="1">
    <source>
        <dbReference type="EMBL" id="GFM38295.1"/>
    </source>
</evidence>
<accession>A0A7J0BYM9</accession>
<keyword evidence="2" id="KW-1185">Reference proteome</keyword>
<comment type="caution">
    <text evidence="1">The sequence shown here is derived from an EMBL/GenBank/DDBJ whole genome shotgun (WGS) entry which is preliminary data.</text>
</comment>
<evidence type="ECO:0000313" key="2">
    <source>
        <dbReference type="Proteomes" id="UP000503820"/>
    </source>
</evidence>
<gene>
    <name evidence="1" type="ORF">DSM19430T_29790</name>
</gene>
<dbReference type="AlphaFoldDB" id="A0A7J0BYM9"/>